<protein>
    <submittedName>
        <fullName evidence="1">Uncharacterized protein</fullName>
    </submittedName>
</protein>
<organism evidence="1 2">
    <name type="scientific">Gossypium barbadense</name>
    <name type="common">Sea Island cotton</name>
    <name type="synonym">Hibiscus barbadensis</name>
    <dbReference type="NCBI Taxonomy" id="3634"/>
    <lineage>
        <taxon>Eukaryota</taxon>
        <taxon>Viridiplantae</taxon>
        <taxon>Streptophyta</taxon>
        <taxon>Embryophyta</taxon>
        <taxon>Tracheophyta</taxon>
        <taxon>Spermatophyta</taxon>
        <taxon>Magnoliopsida</taxon>
        <taxon>eudicotyledons</taxon>
        <taxon>Gunneridae</taxon>
        <taxon>Pentapetalae</taxon>
        <taxon>rosids</taxon>
        <taxon>malvids</taxon>
        <taxon>Malvales</taxon>
        <taxon>Malvaceae</taxon>
        <taxon>Malvoideae</taxon>
        <taxon>Gossypium</taxon>
    </lineage>
</organism>
<proteinExistence type="predicted"/>
<accession>A0A5J5U7V3</accession>
<evidence type="ECO:0000313" key="1">
    <source>
        <dbReference type="EMBL" id="KAB2063682.1"/>
    </source>
</evidence>
<name>A0A5J5U7V3_GOSBA</name>
<dbReference type="Proteomes" id="UP000327439">
    <property type="component" value="Chromosome A10"/>
</dbReference>
<keyword evidence="2" id="KW-1185">Reference proteome</keyword>
<sequence length="71" mass="7965">MRLPKVTADFDAFWASHSGEGDKAPTMSTWVDQGREDVEGRMDMGLAMCGPGVVLGVPTWDEWRLRRKRVA</sequence>
<gene>
    <name evidence="1" type="ORF">ES319_A10G233200v1</name>
</gene>
<reference evidence="2" key="1">
    <citation type="journal article" date="2020" name="Nat. Genet.">
        <title>Genomic diversifications of five Gossypium allopolyploid species and their impact on cotton improvement.</title>
        <authorList>
            <person name="Chen Z.J."/>
            <person name="Sreedasyam A."/>
            <person name="Ando A."/>
            <person name="Song Q."/>
            <person name="De Santiago L.M."/>
            <person name="Hulse-Kemp A.M."/>
            <person name="Ding M."/>
            <person name="Ye W."/>
            <person name="Kirkbride R.C."/>
            <person name="Jenkins J."/>
            <person name="Plott C."/>
            <person name="Lovell J."/>
            <person name="Lin Y.M."/>
            <person name="Vaughn R."/>
            <person name="Liu B."/>
            <person name="Simpson S."/>
            <person name="Scheffler B.E."/>
            <person name="Wen L."/>
            <person name="Saski C.A."/>
            <person name="Grover C.E."/>
            <person name="Hu G."/>
            <person name="Conover J.L."/>
            <person name="Carlson J.W."/>
            <person name="Shu S."/>
            <person name="Boston L.B."/>
            <person name="Williams M."/>
            <person name="Peterson D.G."/>
            <person name="McGee K."/>
            <person name="Jones D.C."/>
            <person name="Wendel J.F."/>
            <person name="Stelly D.M."/>
            <person name="Grimwood J."/>
            <person name="Schmutz J."/>
        </authorList>
    </citation>
    <scope>NUCLEOTIDE SEQUENCE [LARGE SCALE GENOMIC DNA]</scope>
    <source>
        <strain evidence="2">cv. 3-79</strain>
    </source>
</reference>
<dbReference type="AlphaFoldDB" id="A0A5J5U7V3"/>
<dbReference type="EMBL" id="CM018211">
    <property type="protein sequence ID" value="KAB2063682.1"/>
    <property type="molecule type" value="Genomic_DNA"/>
</dbReference>
<evidence type="ECO:0000313" key="2">
    <source>
        <dbReference type="Proteomes" id="UP000327439"/>
    </source>
</evidence>